<evidence type="ECO:0000313" key="2">
    <source>
        <dbReference type="Proteomes" id="UP000054926"/>
    </source>
</evidence>
<dbReference type="Proteomes" id="UP000054926">
    <property type="component" value="Unassembled WGS sequence"/>
</dbReference>
<reference evidence="1 2" key="1">
    <citation type="submission" date="2015-11" db="EMBL/GenBank/DDBJ databases">
        <title>Genomic analysis of 38 Legionella species identifies large and diverse effector repertoires.</title>
        <authorList>
            <person name="Burstein D."/>
            <person name="Amaro F."/>
            <person name="Zusman T."/>
            <person name="Lifshitz Z."/>
            <person name="Cohen O."/>
            <person name="Gilbert J.A."/>
            <person name="Pupko T."/>
            <person name="Shuman H.A."/>
            <person name="Segal G."/>
        </authorList>
    </citation>
    <scope>NUCLEOTIDE SEQUENCE [LARGE SCALE GENOMIC DNA]</scope>
    <source>
        <strain evidence="1 2">IMVS3376</strain>
    </source>
</reference>
<evidence type="ECO:0000313" key="1">
    <source>
        <dbReference type="EMBL" id="KTD67862.1"/>
    </source>
</evidence>
<gene>
    <name evidence="1" type="ORF">Lste_1020</name>
</gene>
<keyword evidence="2" id="KW-1185">Reference proteome</keyword>
<sequence length="610" mass="69306">MIDFIDKKRFFGKKLGFDAPGVAPKVSGTVKGRWLWYRERNENASTIEQERGKDSQEYSKASDAEKQQRMFLVKTGAIKFQTKEDFAINNVRNRVEVANSAMLNFFLGEGAAVKNTIAYSTYHNEKNPDNFPSGLKYYLDENGFVKEELASQYAGQFDTPKGKKTEVYNREKLQESGFAPLRKAFVVCGLMGFHDFLGNYDNFAFINGKLMITDTGVGSGNTGQHNSYVSTGNTNFDNDVLKDLDRLFENDNQLVSSFRGHLTIKDVLDGIDELKTKSKEDLKKILDESFKPIPSPFDKSDPRYDDFMRYNGALQLHKDRLYQAYGQRIDALVAFQKVLNKFYSADPEKYHVPSFQTLQEIDRKLTEQNFSPNMYKIYANANEKIFALNKKGTLAGNEALLHSALKSILDEYAKDDINGEQIETIWEQVLDLEAKINCNRENLKKFDNLVNDLKQSLPKKLQMILNDSERGLKVVDPTARALVELKAQINKIKSDLGQGKCTFEEAKSSLTEAVREVIHVSNEQQEKTTLGKTRKLLGFTIQVKGSELSTSLQKFLESKHFLGKELFDKKQGVDLPTIDSCTKYKSAMDKITHPAHASDGEEEHTSFEKH</sequence>
<name>A0A0W0ZG58_9GAMM</name>
<dbReference type="AlphaFoldDB" id="A0A0W0ZG58"/>
<protein>
    <submittedName>
        <fullName evidence="1">Uncharacterized protein</fullName>
    </submittedName>
</protein>
<dbReference type="STRING" id="947033.Lste_1020"/>
<dbReference type="PATRIC" id="fig|947033.5.peg.1090"/>
<accession>A0A0W0ZG58</accession>
<dbReference type="EMBL" id="LNYY01000019">
    <property type="protein sequence ID" value="KTD67862.1"/>
    <property type="molecule type" value="Genomic_DNA"/>
</dbReference>
<organism evidence="1 2">
    <name type="scientific">Legionella steelei</name>
    <dbReference type="NCBI Taxonomy" id="947033"/>
    <lineage>
        <taxon>Bacteria</taxon>
        <taxon>Pseudomonadati</taxon>
        <taxon>Pseudomonadota</taxon>
        <taxon>Gammaproteobacteria</taxon>
        <taxon>Legionellales</taxon>
        <taxon>Legionellaceae</taxon>
        <taxon>Legionella</taxon>
    </lineage>
</organism>
<proteinExistence type="predicted"/>
<comment type="caution">
    <text evidence="1">The sequence shown here is derived from an EMBL/GenBank/DDBJ whole genome shotgun (WGS) entry which is preliminary data.</text>
</comment>